<dbReference type="Gene3D" id="3.40.630.30">
    <property type="match status" value="1"/>
</dbReference>
<dbReference type="PANTHER" id="PTHR43451">
    <property type="entry name" value="ACETYLTRANSFERASE (GNAT) FAMILY PROTEIN"/>
    <property type="match status" value="1"/>
</dbReference>
<accession>A0ABQ1I0N1</accession>
<sequence length="154" mass="17845">MLSIQAYSPEYSHAVAELFTATVHAIDEQLYSAEQKLAWAPLPINYELWRQRLRPERCYLALLNQQLAGFIELEGDYIDCFYVAPHYQGQQVGLQLYQHIEAVARQRQLPSLRVDASLVAKAFFLKQGYELVSRNQVERNGQVLSNFTLQKHLF</sequence>
<organism evidence="2 3">
    <name type="scientific">Agarivorans gilvus</name>
    <dbReference type="NCBI Taxonomy" id="680279"/>
    <lineage>
        <taxon>Bacteria</taxon>
        <taxon>Pseudomonadati</taxon>
        <taxon>Pseudomonadota</taxon>
        <taxon>Gammaproteobacteria</taxon>
        <taxon>Alteromonadales</taxon>
        <taxon>Alteromonadaceae</taxon>
        <taxon>Agarivorans</taxon>
    </lineage>
</organism>
<reference evidence="3" key="1">
    <citation type="journal article" date="2019" name="Int. J. Syst. Evol. Microbiol.">
        <title>The Global Catalogue of Microorganisms (GCM) 10K type strain sequencing project: providing services to taxonomists for standard genome sequencing and annotation.</title>
        <authorList>
            <consortium name="The Broad Institute Genomics Platform"/>
            <consortium name="The Broad Institute Genome Sequencing Center for Infectious Disease"/>
            <person name="Wu L."/>
            <person name="Ma J."/>
        </authorList>
    </citation>
    <scope>NUCLEOTIDE SEQUENCE [LARGE SCALE GENOMIC DNA]</scope>
    <source>
        <strain evidence="3">CGMCC 1.10131</strain>
    </source>
</reference>
<name>A0ABQ1I0N1_9ALTE</name>
<protein>
    <submittedName>
        <fullName evidence="2">Acetyltransferase</fullName>
    </submittedName>
</protein>
<proteinExistence type="predicted"/>
<evidence type="ECO:0000313" key="3">
    <source>
        <dbReference type="Proteomes" id="UP000651977"/>
    </source>
</evidence>
<keyword evidence="3" id="KW-1185">Reference proteome</keyword>
<dbReference type="PROSITE" id="PS51186">
    <property type="entry name" value="GNAT"/>
    <property type="match status" value="1"/>
</dbReference>
<dbReference type="InterPro" id="IPR052564">
    <property type="entry name" value="N-acetyltrans/Recomb-assoc"/>
</dbReference>
<dbReference type="Proteomes" id="UP000651977">
    <property type="component" value="Unassembled WGS sequence"/>
</dbReference>
<dbReference type="InterPro" id="IPR000182">
    <property type="entry name" value="GNAT_dom"/>
</dbReference>
<dbReference type="RefSeq" id="WP_055733571.1">
    <property type="nucleotide sequence ID" value="NZ_BMDY01000008.1"/>
</dbReference>
<dbReference type="EMBL" id="BMDY01000008">
    <property type="protein sequence ID" value="GGB03502.1"/>
    <property type="molecule type" value="Genomic_DNA"/>
</dbReference>
<dbReference type="InterPro" id="IPR016181">
    <property type="entry name" value="Acyl_CoA_acyltransferase"/>
</dbReference>
<gene>
    <name evidence="2" type="ORF">GCM10007414_16030</name>
</gene>
<evidence type="ECO:0000313" key="2">
    <source>
        <dbReference type="EMBL" id="GGB03502.1"/>
    </source>
</evidence>
<comment type="caution">
    <text evidence="2">The sequence shown here is derived from an EMBL/GenBank/DDBJ whole genome shotgun (WGS) entry which is preliminary data.</text>
</comment>
<dbReference type="PANTHER" id="PTHR43451:SF1">
    <property type="entry name" value="ACETYLTRANSFERASE"/>
    <property type="match status" value="1"/>
</dbReference>
<dbReference type="Pfam" id="PF13673">
    <property type="entry name" value="Acetyltransf_10"/>
    <property type="match status" value="1"/>
</dbReference>
<evidence type="ECO:0000259" key="1">
    <source>
        <dbReference type="PROSITE" id="PS51186"/>
    </source>
</evidence>
<dbReference type="CDD" id="cd04301">
    <property type="entry name" value="NAT_SF"/>
    <property type="match status" value="1"/>
</dbReference>
<feature type="domain" description="N-acetyltransferase" evidence="1">
    <location>
        <begin position="21"/>
        <end position="150"/>
    </location>
</feature>
<dbReference type="SUPFAM" id="SSF55729">
    <property type="entry name" value="Acyl-CoA N-acyltransferases (Nat)"/>
    <property type="match status" value="1"/>
</dbReference>